<gene>
    <name evidence="1" type="ORF">Hokovirus_3_32</name>
</gene>
<proteinExistence type="predicted"/>
<reference evidence="1" key="1">
    <citation type="journal article" date="2017" name="Science">
        <title>Giant viruses with an expanded complement of translation system components.</title>
        <authorList>
            <person name="Schulz F."/>
            <person name="Yutin N."/>
            <person name="Ivanova N.N."/>
            <person name="Ortega D.R."/>
            <person name="Lee T.K."/>
            <person name="Vierheilig J."/>
            <person name="Daims H."/>
            <person name="Horn M."/>
            <person name="Wagner M."/>
            <person name="Jensen G.J."/>
            <person name="Kyrpides N.C."/>
            <person name="Koonin E.V."/>
            <person name="Woyke T."/>
        </authorList>
    </citation>
    <scope>NUCLEOTIDE SEQUENCE</scope>
    <source>
        <strain evidence="1">HKV1</strain>
    </source>
</reference>
<accession>A0A1V0SGB2</accession>
<evidence type="ECO:0000313" key="1">
    <source>
        <dbReference type="EMBL" id="ARF10759.1"/>
    </source>
</evidence>
<dbReference type="EMBL" id="KY684105">
    <property type="protein sequence ID" value="ARF10759.1"/>
    <property type="molecule type" value="Genomic_DNA"/>
</dbReference>
<name>A0A1V0SGB2_9VIRU</name>
<sequence>MSDISFREKLVHLYQEKYEELKHVGSTFINFENKCGNILTIRKELVVEKEFEELIDIFNKGNYNKDIKIDLNKFRASYRFGYLILNTNDKIVITKGYVPSKCKIPKSSLRNVGLYFYKNFFEIDNSEIVKLIIKNKKNPEINISYYFASFNAIKMLLMFNNKNVYVDNFNFLLSINNIDNTRYNVHYDEQTNEIYGILKDDILNNIVISSLKYLKSCDNNLLTLVKKKVQDKNSELITKSSIITRKWYFKNMCLPELLNKHKKNFSDLKCDYTRPIKIAINILERIIKFSQSNNIKSELITKSSIITRKWYFKNMCLPELLNKSKNKFDDKEIYDHCLKYEKIIKLVNLLDLEEFVKLCEQDNINDEDISKFKYIYSMDKDIRNILIDF</sequence>
<protein>
    <submittedName>
        <fullName evidence="1">Uncharacterized protein</fullName>
    </submittedName>
</protein>
<organism evidence="1">
    <name type="scientific">Hokovirus HKV1</name>
    <dbReference type="NCBI Taxonomy" id="1977638"/>
    <lineage>
        <taxon>Viruses</taxon>
        <taxon>Varidnaviria</taxon>
        <taxon>Bamfordvirae</taxon>
        <taxon>Nucleocytoviricota</taxon>
        <taxon>Megaviricetes</taxon>
        <taxon>Imitervirales</taxon>
        <taxon>Mimiviridae</taxon>
        <taxon>Klosneuvirinae</taxon>
        <taxon>Hokovirus</taxon>
    </lineage>
</organism>